<dbReference type="EC" id="3.4.19.12" evidence="3"/>
<keyword evidence="1" id="KW-0812">Transmembrane</keyword>
<feature type="transmembrane region" description="Helical" evidence="1">
    <location>
        <begin position="98"/>
        <end position="119"/>
    </location>
</feature>
<dbReference type="PROSITE" id="PS50235">
    <property type="entry name" value="USP_3"/>
    <property type="match status" value="1"/>
</dbReference>
<dbReference type="GO" id="GO:0016579">
    <property type="term" value="P:protein deubiquitination"/>
    <property type="evidence" value="ECO:0007669"/>
    <property type="project" value="InterPro"/>
</dbReference>
<dbReference type="EMBL" id="CACVKT020001353">
    <property type="protein sequence ID" value="CAC5367031.1"/>
    <property type="molecule type" value="Genomic_DNA"/>
</dbReference>
<dbReference type="Gene3D" id="3.90.70.10">
    <property type="entry name" value="Cysteine proteinases"/>
    <property type="match status" value="1"/>
</dbReference>
<keyword evidence="1" id="KW-1133">Transmembrane helix</keyword>
<dbReference type="Proteomes" id="UP000507470">
    <property type="component" value="Unassembled WGS sequence"/>
</dbReference>
<evidence type="ECO:0000259" key="2">
    <source>
        <dbReference type="PROSITE" id="PS50235"/>
    </source>
</evidence>
<keyword evidence="3" id="KW-0378">Hydrolase</keyword>
<dbReference type="Pfam" id="PF00443">
    <property type="entry name" value="UCH"/>
    <property type="match status" value="1"/>
</dbReference>
<evidence type="ECO:0000313" key="3">
    <source>
        <dbReference type="EMBL" id="CAC5367031.1"/>
    </source>
</evidence>
<accession>A0A6J8AF71</accession>
<evidence type="ECO:0000256" key="1">
    <source>
        <dbReference type="SAM" id="Phobius"/>
    </source>
</evidence>
<dbReference type="GO" id="GO:0005829">
    <property type="term" value="C:cytosol"/>
    <property type="evidence" value="ECO:0007669"/>
    <property type="project" value="TreeGrafter"/>
</dbReference>
<dbReference type="InterPro" id="IPR001394">
    <property type="entry name" value="Peptidase_C19_UCH"/>
</dbReference>
<feature type="transmembrane region" description="Helical" evidence="1">
    <location>
        <begin position="448"/>
        <end position="471"/>
    </location>
</feature>
<dbReference type="SUPFAM" id="SSF54001">
    <property type="entry name" value="Cysteine proteinases"/>
    <property type="match status" value="1"/>
</dbReference>
<dbReference type="InterPro" id="IPR028889">
    <property type="entry name" value="USP"/>
</dbReference>
<gene>
    <name evidence="3" type="ORF">MCOR_7103</name>
</gene>
<organism evidence="3 4">
    <name type="scientific">Mytilus coruscus</name>
    <name type="common">Sea mussel</name>
    <dbReference type="NCBI Taxonomy" id="42192"/>
    <lineage>
        <taxon>Eukaryota</taxon>
        <taxon>Metazoa</taxon>
        <taxon>Spiralia</taxon>
        <taxon>Lophotrochozoa</taxon>
        <taxon>Mollusca</taxon>
        <taxon>Bivalvia</taxon>
        <taxon>Autobranchia</taxon>
        <taxon>Pteriomorphia</taxon>
        <taxon>Mytilida</taxon>
        <taxon>Mytiloidea</taxon>
        <taxon>Mytilidae</taxon>
        <taxon>Mytilinae</taxon>
        <taxon>Mytilus</taxon>
    </lineage>
</organism>
<dbReference type="AlphaFoldDB" id="A0A6J8AF71"/>
<evidence type="ECO:0000313" key="4">
    <source>
        <dbReference type="Proteomes" id="UP000507470"/>
    </source>
</evidence>
<reference evidence="3 4" key="1">
    <citation type="submission" date="2020-06" db="EMBL/GenBank/DDBJ databases">
        <authorList>
            <person name="Li R."/>
            <person name="Bekaert M."/>
        </authorList>
    </citation>
    <scope>NUCLEOTIDE SEQUENCE [LARGE SCALE GENOMIC DNA]</scope>
    <source>
        <strain evidence="4">wild</strain>
    </source>
</reference>
<proteinExistence type="predicted"/>
<keyword evidence="1" id="KW-0472">Membrane</keyword>
<name>A0A6J8AF71_MYTCO</name>
<dbReference type="PANTHER" id="PTHR24006">
    <property type="entry name" value="UBIQUITIN CARBOXYL-TERMINAL HYDROLASE"/>
    <property type="match status" value="1"/>
</dbReference>
<sequence>MKPLWSNSQSIVVSAYATVVVNQMELNELMFFIRFRRLDIFLRFVLLRPDTYHVHVPDVSAEVCTSYDDILDEITTFDCSSGCCEDSCCDDYWSDSSVAAIAITVIIGTTVFIAIMVGVCCRCTRSNRITRRVIRHDMIPIISAENSSGICDQLAVPFTVFPTPVQPPSYEQAIQSNASTEVCTSYDDILDEITTFDCSSGCCEDSCCDDYWSDNTLYEEKRLFYGQEKILLICNSCQAVSSTKAAFSSFSLPIEKHQNIAEAIGGYFKSEQVERKCDFCKTTATATKKITLEEIPKNIVIQLQRFGSSRRKVIEDKAKLFGVIVHKGNTLSSGHYYAFILFGTQWYLVDDMRVKQVTSQSLQNIDGQPYLLSTKQCQGHMYPNNCFINGLEGNGSDFIRGIIHIWGLGSIFLTIVLNLRVLARLISESKSNVRRESISNRRARSKKDISIAIFLIMIVIVFTVCWAPFMLNIQKLESVEKIGPVCNERLPTNQQCNINAKTLQWQPLAERTVICMMYRIVHGLVAKPILELHNTSSVSRRHVHDFLYNMQEHQHTGIHSSQTVYGCGTAFHNFW</sequence>
<keyword evidence="4" id="KW-1185">Reference proteome</keyword>
<protein>
    <submittedName>
        <fullName evidence="3">USP36_42</fullName>
        <ecNumber evidence="3">3.4.19.12</ecNumber>
    </submittedName>
</protein>
<feature type="transmembrane region" description="Helical" evidence="1">
    <location>
        <begin position="405"/>
        <end position="427"/>
    </location>
</feature>
<dbReference type="GO" id="GO:0004843">
    <property type="term" value="F:cysteine-type deubiquitinase activity"/>
    <property type="evidence" value="ECO:0007669"/>
    <property type="project" value="UniProtKB-EC"/>
</dbReference>
<dbReference type="OrthoDB" id="47475at2759"/>
<dbReference type="CDD" id="cd02257">
    <property type="entry name" value="Peptidase_C19"/>
    <property type="match status" value="1"/>
</dbReference>
<dbReference type="Gene3D" id="1.20.1070.10">
    <property type="entry name" value="Rhodopsin 7-helix transmembrane proteins"/>
    <property type="match status" value="1"/>
</dbReference>
<feature type="domain" description="USP" evidence="2">
    <location>
        <begin position="101"/>
        <end position="377"/>
    </location>
</feature>
<dbReference type="SUPFAM" id="SSF81321">
    <property type="entry name" value="Family A G protein-coupled receptor-like"/>
    <property type="match status" value="1"/>
</dbReference>
<dbReference type="InterPro" id="IPR038765">
    <property type="entry name" value="Papain-like_cys_pep_sf"/>
</dbReference>
<dbReference type="GO" id="GO:0005634">
    <property type="term" value="C:nucleus"/>
    <property type="evidence" value="ECO:0007669"/>
    <property type="project" value="TreeGrafter"/>
</dbReference>
<dbReference type="InterPro" id="IPR050164">
    <property type="entry name" value="Peptidase_C19"/>
</dbReference>